<proteinExistence type="predicted"/>
<keyword evidence="2" id="KW-1185">Reference proteome</keyword>
<evidence type="ECO:0000313" key="2">
    <source>
        <dbReference type="Proteomes" id="UP000586704"/>
    </source>
</evidence>
<gene>
    <name evidence="1" type="primary">Atp6ap1</name>
    <name evidence="1" type="ORF">CEYCYA_R13083</name>
</gene>
<evidence type="ECO:0000313" key="1">
    <source>
        <dbReference type="EMBL" id="NXY87147.1"/>
    </source>
</evidence>
<feature type="non-terminal residue" evidence="1">
    <location>
        <position position="107"/>
    </location>
</feature>
<dbReference type="EMBL" id="VYZU01053739">
    <property type="protein sequence ID" value="NXY87147.1"/>
    <property type="molecule type" value="Genomic_DNA"/>
</dbReference>
<dbReference type="OrthoDB" id="9393913at2759"/>
<protein>
    <submittedName>
        <fullName evidence="1">VAS1 ATPase</fullName>
    </submittedName>
</protein>
<dbReference type="AlphaFoldDB" id="A0A7L4NAQ0"/>
<dbReference type="GO" id="GO:0001671">
    <property type="term" value="F:ATPase activator activity"/>
    <property type="evidence" value="ECO:0007669"/>
    <property type="project" value="TreeGrafter"/>
</dbReference>
<dbReference type="Proteomes" id="UP000586704">
    <property type="component" value="Unassembled WGS sequence"/>
</dbReference>
<organism evidence="1 2">
    <name type="scientific">Ceyx cyanopectus</name>
    <name type="common">Indigo-banded kingfisher</name>
    <dbReference type="NCBI Taxonomy" id="390723"/>
    <lineage>
        <taxon>Eukaryota</taxon>
        <taxon>Metazoa</taxon>
        <taxon>Chordata</taxon>
        <taxon>Craniata</taxon>
        <taxon>Vertebrata</taxon>
        <taxon>Euteleostomi</taxon>
        <taxon>Archelosauria</taxon>
        <taxon>Archosauria</taxon>
        <taxon>Dinosauria</taxon>
        <taxon>Saurischia</taxon>
        <taxon>Theropoda</taxon>
        <taxon>Coelurosauria</taxon>
        <taxon>Aves</taxon>
        <taxon>Neognathae</taxon>
        <taxon>Neoaves</taxon>
        <taxon>Telluraves</taxon>
        <taxon>Coraciimorphae</taxon>
        <taxon>Coraciiformes</taxon>
        <taxon>Alcedinidae</taxon>
        <taxon>Ceyx</taxon>
    </lineage>
</organism>
<dbReference type="PANTHER" id="PTHR12471">
    <property type="entry name" value="VACUOLAR ATP SYNTHASE SUBUNIT S1"/>
    <property type="match status" value="1"/>
</dbReference>
<accession>A0A7L4NAQ0</accession>
<dbReference type="InterPro" id="IPR008388">
    <property type="entry name" value="Ac45_acc_su"/>
</dbReference>
<comment type="caution">
    <text evidence="1">The sequence shown here is derived from an EMBL/GenBank/DDBJ whole genome shotgun (WGS) entry which is preliminary data.</text>
</comment>
<name>A0A7L4NAQ0_9AVES</name>
<dbReference type="GO" id="GO:0033176">
    <property type="term" value="C:proton-transporting V-type ATPase complex"/>
    <property type="evidence" value="ECO:0007669"/>
    <property type="project" value="TreeGrafter"/>
</dbReference>
<dbReference type="GO" id="GO:0030641">
    <property type="term" value="P:regulation of cellular pH"/>
    <property type="evidence" value="ECO:0007669"/>
    <property type="project" value="TreeGrafter"/>
</dbReference>
<reference evidence="1 2" key="1">
    <citation type="submission" date="2020-02" db="EMBL/GenBank/DDBJ databases">
        <title>Bird 10,000 Genomes (B10K) Project - Family phase.</title>
        <authorList>
            <person name="Zhang G."/>
        </authorList>
    </citation>
    <scope>NUCLEOTIDE SEQUENCE [LARGE SCALE GENOMIC DNA]</scope>
    <source>
        <strain evidence="1">B10K-DU-013-51</strain>
        <tissue evidence="1">Mixed tissue sample</tissue>
    </source>
</reference>
<feature type="non-terminal residue" evidence="1">
    <location>
        <position position="1"/>
    </location>
</feature>
<dbReference type="PANTHER" id="PTHR12471:SF2">
    <property type="entry name" value="V-TYPE PROTON ATPASE SUBUNIT S1"/>
    <property type="match status" value="1"/>
</dbReference>
<sequence length="107" mass="10785">ALWPPEAAGAEGRVVGEEQLQALLTPALRRGPRTVLLFLQEKLSVEDFTAYGGVYGNKPDSAFPNLEGALGGAASALVLPAVAGGAAGSLPHTLARALGAAPLRVDG</sequence>